<feature type="non-terminal residue" evidence="10">
    <location>
        <position position="1"/>
    </location>
</feature>
<dbReference type="PANTHER" id="PTHR11409:SF42">
    <property type="entry name" value="ADENOSINE DEAMINASE-LIKE PROTEIN"/>
    <property type="match status" value="1"/>
</dbReference>
<dbReference type="Pfam" id="PF00962">
    <property type="entry name" value="A_deaminase"/>
    <property type="match status" value="1"/>
</dbReference>
<name>A0AAN8ID08_TRICO</name>
<feature type="transmembrane region" description="Helical" evidence="8">
    <location>
        <begin position="15"/>
        <end position="40"/>
    </location>
</feature>
<keyword evidence="8" id="KW-0472">Membrane</keyword>
<dbReference type="Gene3D" id="3.20.20.140">
    <property type="entry name" value="Metal-dependent hydrolases"/>
    <property type="match status" value="1"/>
</dbReference>
<feature type="domain" description="Adenosine deaminase" evidence="9">
    <location>
        <begin position="29"/>
        <end position="113"/>
    </location>
</feature>
<reference evidence="10 11" key="1">
    <citation type="submission" date="2019-10" db="EMBL/GenBank/DDBJ databases">
        <title>Assembly and Annotation for the nematode Trichostrongylus colubriformis.</title>
        <authorList>
            <person name="Martin J."/>
        </authorList>
    </citation>
    <scope>NUCLEOTIDE SEQUENCE [LARGE SCALE GENOMIC DNA]</scope>
    <source>
        <strain evidence="10">G859</strain>
        <tissue evidence="10">Whole worm</tissue>
    </source>
</reference>
<protein>
    <recommendedName>
        <fullName evidence="9">Adenosine deaminase domain-containing protein</fullName>
    </recommendedName>
</protein>
<accession>A0AAN8ID08</accession>
<dbReference type="PANTHER" id="PTHR11409">
    <property type="entry name" value="ADENOSINE DEAMINASE"/>
    <property type="match status" value="1"/>
</dbReference>
<dbReference type="SUPFAM" id="SSF51556">
    <property type="entry name" value="Metallo-dependent hydrolases"/>
    <property type="match status" value="1"/>
</dbReference>
<evidence type="ECO:0000256" key="4">
    <source>
        <dbReference type="ARBA" id="ARBA00022801"/>
    </source>
</evidence>
<evidence type="ECO:0000256" key="6">
    <source>
        <dbReference type="ARBA" id="ARBA00023080"/>
    </source>
</evidence>
<evidence type="ECO:0000256" key="8">
    <source>
        <dbReference type="SAM" id="Phobius"/>
    </source>
</evidence>
<evidence type="ECO:0000256" key="7">
    <source>
        <dbReference type="ARBA" id="ARBA00048787"/>
    </source>
</evidence>
<dbReference type="Proteomes" id="UP001331761">
    <property type="component" value="Unassembled WGS sequence"/>
</dbReference>
<dbReference type="GO" id="GO:0009117">
    <property type="term" value="P:nucleotide metabolic process"/>
    <property type="evidence" value="ECO:0007669"/>
    <property type="project" value="UniProtKB-KW"/>
</dbReference>
<comment type="cofactor">
    <cofactor evidence="1">
        <name>Zn(2+)</name>
        <dbReference type="ChEBI" id="CHEBI:29105"/>
    </cofactor>
</comment>
<organism evidence="10 11">
    <name type="scientific">Trichostrongylus colubriformis</name>
    <name type="common">Black scour worm</name>
    <dbReference type="NCBI Taxonomy" id="6319"/>
    <lineage>
        <taxon>Eukaryota</taxon>
        <taxon>Metazoa</taxon>
        <taxon>Ecdysozoa</taxon>
        <taxon>Nematoda</taxon>
        <taxon>Chromadorea</taxon>
        <taxon>Rhabditida</taxon>
        <taxon>Rhabditina</taxon>
        <taxon>Rhabditomorpha</taxon>
        <taxon>Strongyloidea</taxon>
        <taxon>Trichostrongylidae</taxon>
        <taxon>Trichostrongylus</taxon>
    </lineage>
</organism>
<evidence type="ECO:0000259" key="9">
    <source>
        <dbReference type="Pfam" id="PF00962"/>
    </source>
</evidence>
<evidence type="ECO:0000256" key="2">
    <source>
        <dbReference type="ARBA" id="ARBA00006676"/>
    </source>
</evidence>
<gene>
    <name evidence="10" type="ORF">GCK32_022472</name>
</gene>
<dbReference type="GO" id="GO:0046872">
    <property type="term" value="F:metal ion binding"/>
    <property type="evidence" value="ECO:0007669"/>
    <property type="project" value="UniProtKB-KW"/>
</dbReference>
<dbReference type="GO" id="GO:0006154">
    <property type="term" value="P:adenosine catabolic process"/>
    <property type="evidence" value="ECO:0007669"/>
    <property type="project" value="TreeGrafter"/>
</dbReference>
<dbReference type="InterPro" id="IPR001365">
    <property type="entry name" value="A_deaminase_dom"/>
</dbReference>
<evidence type="ECO:0000256" key="3">
    <source>
        <dbReference type="ARBA" id="ARBA00022723"/>
    </source>
</evidence>
<dbReference type="EMBL" id="WIXE01025818">
    <property type="protein sequence ID" value="KAK5964428.1"/>
    <property type="molecule type" value="Genomic_DNA"/>
</dbReference>
<evidence type="ECO:0000313" key="11">
    <source>
        <dbReference type="Proteomes" id="UP001331761"/>
    </source>
</evidence>
<dbReference type="GO" id="GO:0004000">
    <property type="term" value="F:adenosine deaminase activity"/>
    <property type="evidence" value="ECO:0007669"/>
    <property type="project" value="TreeGrafter"/>
</dbReference>
<keyword evidence="4" id="KW-0378">Hydrolase</keyword>
<sequence>LFIQPSSYNSEFRTLWPIFILFYTVILQFLESGVIVGIDLSGDPSVDGRHFIPVLQQARAAGLKVSVHLAEVLSGLKEVDEFLVFRPDRIGHGTYLHTDETFVVQVVSQRIPLGLKKFFCLIECF</sequence>
<dbReference type="AlphaFoldDB" id="A0AAN8ID08"/>
<keyword evidence="6" id="KW-0546">Nucleotide metabolism</keyword>
<dbReference type="InterPro" id="IPR032466">
    <property type="entry name" value="Metal_Hydrolase"/>
</dbReference>
<evidence type="ECO:0000256" key="1">
    <source>
        <dbReference type="ARBA" id="ARBA00001947"/>
    </source>
</evidence>
<evidence type="ECO:0000313" key="10">
    <source>
        <dbReference type="EMBL" id="KAK5964428.1"/>
    </source>
</evidence>
<dbReference type="GO" id="GO:0046103">
    <property type="term" value="P:inosine biosynthetic process"/>
    <property type="evidence" value="ECO:0007669"/>
    <property type="project" value="TreeGrafter"/>
</dbReference>
<comment type="catalytic activity">
    <reaction evidence="7">
        <text>N(6)-methyl-AMP + H2O + H(+) = IMP + methylamine</text>
        <dbReference type="Rhea" id="RHEA:16001"/>
        <dbReference type="ChEBI" id="CHEBI:15377"/>
        <dbReference type="ChEBI" id="CHEBI:15378"/>
        <dbReference type="ChEBI" id="CHEBI:58053"/>
        <dbReference type="ChEBI" id="CHEBI:59338"/>
        <dbReference type="ChEBI" id="CHEBI:144842"/>
    </reaction>
    <physiologicalReaction direction="left-to-right" evidence="7">
        <dbReference type="Rhea" id="RHEA:16002"/>
    </physiologicalReaction>
</comment>
<comment type="caution">
    <text evidence="10">The sequence shown here is derived from an EMBL/GenBank/DDBJ whole genome shotgun (WGS) entry which is preliminary data.</text>
</comment>
<keyword evidence="3" id="KW-0479">Metal-binding</keyword>
<keyword evidence="5" id="KW-0862">Zinc</keyword>
<proteinExistence type="inferred from homology"/>
<evidence type="ECO:0000256" key="5">
    <source>
        <dbReference type="ARBA" id="ARBA00022833"/>
    </source>
</evidence>
<keyword evidence="8" id="KW-0812">Transmembrane</keyword>
<keyword evidence="11" id="KW-1185">Reference proteome</keyword>
<dbReference type="InterPro" id="IPR006330">
    <property type="entry name" value="Ado/ade_deaminase"/>
</dbReference>
<comment type="similarity">
    <text evidence="2">Belongs to the metallo-dependent hydrolases superfamily. Adenosine and AMP deaminases family.</text>
</comment>
<keyword evidence="8" id="KW-1133">Transmembrane helix</keyword>